<gene>
    <name evidence="6" type="ORF">GN244_ATG08139</name>
    <name evidence="7" type="ORF">GN958_ATG12146</name>
</gene>
<dbReference type="GO" id="GO:0005576">
    <property type="term" value="C:extracellular region"/>
    <property type="evidence" value="ECO:0007669"/>
    <property type="project" value="UniProtKB-SubCell"/>
</dbReference>
<evidence type="ECO:0000256" key="3">
    <source>
        <dbReference type="ARBA" id="ARBA00022525"/>
    </source>
</evidence>
<dbReference type="InterPro" id="IPR031825">
    <property type="entry name" value="RXLR"/>
</dbReference>
<dbReference type="AlphaFoldDB" id="A0A833SSG8"/>
<sequence>MIVSGRSIVLVLLPFGSRSISNRECALLVAATAATALFASCSAATLASSHAAKVSTSQNLVGSFGTNKDIGGEKRFLRYHDKDPVELGEENADEEERKGTNLFLTSKLDEILDGTQVMSRFKK</sequence>
<accession>A0A833SSG8</accession>
<keyword evidence="3 5" id="KW-0964">Secreted</keyword>
<reference evidence="6" key="1">
    <citation type="submission" date="2020-04" db="EMBL/GenBank/DDBJ databases">
        <title>Hybrid Assembly of Korean Phytophthora infestans isolates.</title>
        <authorList>
            <person name="Prokchorchik M."/>
            <person name="Lee Y."/>
            <person name="Seo J."/>
            <person name="Cho J.-H."/>
            <person name="Park Y.-E."/>
            <person name="Jang D.-C."/>
            <person name="Im J.-S."/>
            <person name="Choi J.-G."/>
            <person name="Park H.-J."/>
            <person name="Lee G.-B."/>
            <person name="Lee Y.-G."/>
            <person name="Hong S.-Y."/>
            <person name="Cho K."/>
            <person name="Sohn K.H."/>
        </authorList>
    </citation>
    <scope>NUCLEOTIDE SEQUENCE</scope>
    <source>
        <strain evidence="6">KR_1_A1</strain>
        <strain evidence="7">KR_2_A2</strain>
    </source>
</reference>
<evidence type="ECO:0000256" key="5">
    <source>
        <dbReference type="RuleBase" id="RU367124"/>
    </source>
</evidence>
<dbReference type="Pfam" id="PF16810">
    <property type="entry name" value="RXLR"/>
    <property type="match status" value="1"/>
</dbReference>
<dbReference type="EMBL" id="JAACNO010001647">
    <property type="protein sequence ID" value="KAF4138641.1"/>
    <property type="molecule type" value="Genomic_DNA"/>
</dbReference>
<keyword evidence="8" id="KW-1185">Reference proteome</keyword>
<comment type="similarity">
    <text evidence="2 5">Belongs to the RxLR effector family.</text>
</comment>
<protein>
    <recommendedName>
        <fullName evidence="5">RxLR effector protein</fullName>
    </recommendedName>
</protein>
<evidence type="ECO:0000256" key="1">
    <source>
        <dbReference type="ARBA" id="ARBA00004613"/>
    </source>
</evidence>
<organism evidence="6 8">
    <name type="scientific">Phytophthora infestans</name>
    <name type="common">Potato late blight agent</name>
    <name type="synonym">Botrytis infestans</name>
    <dbReference type="NCBI Taxonomy" id="4787"/>
    <lineage>
        <taxon>Eukaryota</taxon>
        <taxon>Sar</taxon>
        <taxon>Stramenopiles</taxon>
        <taxon>Oomycota</taxon>
        <taxon>Peronosporomycetes</taxon>
        <taxon>Peronosporales</taxon>
        <taxon>Peronosporaceae</taxon>
        <taxon>Phytophthora</taxon>
    </lineage>
</organism>
<comment type="function">
    <text evidence="5">Effector that suppresses plant defense responses during pathogen infection.</text>
</comment>
<name>A0A833SSG8_PHYIN</name>
<evidence type="ECO:0000313" key="7">
    <source>
        <dbReference type="EMBL" id="KAF4138641.1"/>
    </source>
</evidence>
<keyword evidence="4" id="KW-0732">Signal</keyword>
<comment type="caution">
    <text evidence="6">The sequence shown here is derived from an EMBL/GenBank/DDBJ whole genome shotgun (WGS) entry which is preliminary data.</text>
</comment>
<evidence type="ECO:0000313" key="8">
    <source>
        <dbReference type="Proteomes" id="UP000602510"/>
    </source>
</evidence>
<dbReference type="EMBL" id="WSZM01000168">
    <property type="protein sequence ID" value="KAF4039617.1"/>
    <property type="molecule type" value="Genomic_DNA"/>
</dbReference>
<comment type="domain">
    <text evidence="5">The RxLR-dEER motif acts to carry the protein into the host cell cytoplasm through binding to cell surface phosphatidylinositol-3-phosphate.</text>
</comment>
<evidence type="ECO:0000256" key="4">
    <source>
        <dbReference type="ARBA" id="ARBA00022729"/>
    </source>
</evidence>
<dbReference type="Proteomes" id="UP000704712">
    <property type="component" value="Unassembled WGS sequence"/>
</dbReference>
<proteinExistence type="inferred from homology"/>
<evidence type="ECO:0000313" key="6">
    <source>
        <dbReference type="EMBL" id="KAF4039617.1"/>
    </source>
</evidence>
<comment type="subcellular location">
    <subcellularLocation>
        <location evidence="1 5">Secreted</location>
    </subcellularLocation>
</comment>
<evidence type="ECO:0000256" key="2">
    <source>
        <dbReference type="ARBA" id="ARBA00010400"/>
    </source>
</evidence>
<dbReference type="Proteomes" id="UP000602510">
    <property type="component" value="Unassembled WGS sequence"/>
</dbReference>